<evidence type="ECO:0000313" key="1">
    <source>
        <dbReference type="EMBL" id="MCY3086756.1"/>
    </source>
</evidence>
<proteinExistence type="predicted"/>
<sequence length="67" mass="7787">MEILSKEELYHLITSESRYRISKEVGISQNTLSNYANKITPIGKMSLDNAIKLTEYAKKLKNKIDRR</sequence>
<organism evidence="1 4">
    <name type="scientific">Aerococcus mictus</name>
    <dbReference type="NCBI Taxonomy" id="2976810"/>
    <lineage>
        <taxon>Bacteria</taxon>
        <taxon>Bacillati</taxon>
        <taxon>Bacillota</taxon>
        <taxon>Bacilli</taxon>
        <taxon>Lactobacillales</taxon>
        <taxon>Aerococcaceae</taxon>
        <taxon>Aerococcus</taxon>
    </lineage>
</organism>
<protein>
    <submittedName>
        <fullName evidence="1">XRE family transcriptional regulator</fullName>
    </submittedName>
</protein>
<name>A0A9Q4DBR2_9LACT</name>
<reference evidence="2" key="3">
    <citation type="submission" date="2024-02" db="EMBL/GenBank/DDBJ databases">
        <authorList>
            <person name="Choi B."/>
        </authorList>
    </citation>
    <scope>NUCLEOTIDE SEQUENCE</scope>
    <source>
        <strain evidence="2">UMB1016</strain>
    </source>
</reference>
<gene>
    <name evidence="2" type="ORF">DBT44_0001595</name>
    <name evidence="1" type="ORF">ODY61_01345</name>
</gene>
<evidence type="ECO:0000313" key="4">
    <source>
        <dbReference type="Proteomes" id="UP001069047"/>
    </source>
</evidence>
<evidence type="ECO:0000313" key="2">
    <source>
        <dbReference type="EMBL" id="WWC55020.1"/>
    </source>
</evidence>
<evidence type="ECO:0000313" key="3">
    <source>
        <dbReference type="Proteomes" id="UP000250354"/>
    </source>
</evidence>
<dbReference type="EMBL" id="JAOTMY010000001">
    <property type="protein sequence ID" value="MCY3086756.1"/>
    <property type="molecule type" value="Genomic_DNA"/>
</dbReference>
<dbReference type="Proteomes" id="UP001069047">
    <property type="component" value="Unassembled WGS sequence"/>
</dbReference>
<accession>A0A9Q4DBR2</accession>
<reference evidence="1" key="2">
    <citation type="submission" date="2022-09" db="EMBL/GenBank/DDBJ databases">
        <title>Aerococcus urinae taxonomy study.</title>
        <authorList>
            <person name="Christensen J."/>
            <person name="Senneby E."/>
        </authorList>
    </citation>
    <scope>NUCLEOTIDE SEQUENCE</scope>
    <source>
        <strain evidence="1">LUND-41-B12</strain>
    </source>
</reference>
<dbReference type="Proteomes" id="UP000250354">
    <property type="component" value="Chromosome"/>
</dbReference>
<dbReference type="AlphaFoldDB" id="A0A9Q4DBR2"/>
<dbReference type="EMBL" id="CP145132">
    <property type="protein sequence ID" value="WWC55020.1"/>
    <property type="molecule type" value="Genomic_DNA"/>
</dbReference>
<reference evidence="2 3" key="1">
    <citation type="journal article" date="2020" name="J. Bacteriol.">
        <title>Aerococcus urinae Isolated from Women with Lower Urinary Tract Symptoms: In Vitro Aggregation and Genome Analysis.</title>
        <authorList>
            <person name="Hilt E.E."/>
            <person name="Putonti C."/>
            <person name="Thomas-White K."/>
            <person name="Lewis A.L."/>
            <person name="Visick K.L."/>
            <person name="Gilbert N.M."/>
            <person name="Wolfe A.J."/>
        </authorList>
    </citation>
    <scope>NUCLEOTIDE SEQUENCE [LARGE SCALE GENOMIC DNA]</scope>
    <source>
        <strain evidence="2 3">UMB1016</strain>
    </source>
</reference>
<dbReference type="RefSeq" id="WP_224785471.1">
    <property type="nucleotide sequence ID" value="NZ_CAJHLJ010000013.1"/>
</dbReference>
<keyword evidence="3" id="KW-1185">Reference proteome</keyword>